<dbReference type="AlphaFoldDB" id="A0A7R8UF99"/>
<evidence type="ECO:0000313" key="2">
    <source>
        <dbReference type="Proteomes" id="UP000594454"/>
    </source>
</evidence>
<name>A0A7R8UF99_HERIL</name>
<accession>A0A7R8UF99</accession>
<dbReference type="InParanoid" id="A0A7R8UF99"/>
<proteinExistence type="predicted"/>
<gene>
    <name evidence="1" type="ORF">HERILL_LOCUS2191</name>
</gene>
<dbReference type="EMBL" id="LR899009">
    <property type="protein sequence ID" value="CAD7078952.1"/>
    <property type="molecule type" value="Genomic_DNA"/>
</dbReference>
<protein>
    <submittedName>
        <fullName evidence="1">Uncharacterized protein</fullName>
    </submittedName>
</protein>
<keyword evidence="2" id="KW-1185">Reference proteome</keyword>
<sequence length="108" mass="12311">MSINRSTAVVACQRSGELNRIGVGRIVDSIFILLEISRFVWLARSWNWIDLACLLLYLSFYRETNQPFVCLFGTSVTLGKQPSPAYRSECLQEKECIQSSISFIDIIN</sequence>
<organism evidence="1 2">
    <name type="scientific">Hermetia illucens</name>
    <name type="common">Black soldier fly</name>
    <dbReference type="NCBI Taxonomy" id="343691"/>
    <lineage>
        <taxon>Eukaryota</taxon>
        <taxon>Metazoa</taxon>
        <taxon>Ecdysozoa</taxon>
        <taxon>Arthropoda</taxon>
        <taxon>Hexapoda</taxon>
        <taxon>Insecta</taxon>
        <taxon>Pterygota</taxon>
        <taxon>Neoptera</taxon>
        <taxon>Endopterygota</taxon>
        <taxon>Diptera</taxon>
        <taxon>Brachycera</taxon>
        <taxon>Stratiomyomorpha</taxon>
        <taxon>Stratiomyidae</taxon>
        <taxon>Hermetiinae</taxon>
        <taxon>Hermetia</taxon>
    </lineage>
</organism>
<reference evidence="1 2" key="1">
    <citation type="submission" date="2020-11" db="EMBL/GenBank/DDBJ databases">
        <authorList>
            <person name="Wallbank WR R."/>
            <person name="Pardo Diaz C."/>
            <person name="Kozak K."/>
            <person name="Martin S."/>
            <person name="Jiggins C."/>
            <person name="Moest M."/>
            <person name="Warren A I."/>
            <person name="Generalovic N T."/>
            <person name="Byers J.R.P. K."/>
            <person name="Montejo-Kovacevich G."/>
            <person name="Yen C E."/>
        </authorList>
    </citation>
    <scope>NUCLEOTIDE SEQUENCE [LARGE SCALE GENOMIC DNA]</scope>
</reference>
<dbReference type="Proteomes" id="UP000594454">
    <property type="component" value="Chromosome 1"/>
</dbReference>
<evidence type="ECO:0000313" key="1">
    <source>
        <dbReference type="EMBL" id="CAD7078952.1"/>
    </source>
</evidence>